<sequence length="58" mass="6266">MTAMLKQFQATSPPAPVKAVEEICVTCEGAHPYTSVLPPVATFSQNSEIISKDTFQQP</sequence>
<protein>
    <recommendedName>
        <fullName evidence="2">Reverse transcriptase domain-containing protein</fullName>
    </recommendedName>
</protein>
<organism evidence="1">
    <name type="scientific">Tanacetum cinerariifolium</name>
    <name type="common">Dalmatian daisy</name>
    <name type="synonym">Chrysanthemum cinerariifolium</name>
    <dbReference type="NCBI Taxonomy" id="118510"/>
    <lineage>
        <taxon>Eukaryota</taxon>
        <taxon>Viridiplantae</taxon>
        <taxon>Streptophyta</taxon>
        <taxon>Embryophyta</taxon>
        <taxon>Tracheophyta</taxon>
        <taxon>Spermatophyta</taxon>
        <taxon>Magnoliopsida</taxon>
        <taxon>eudicotyledons</taxon>
        <taxon>Gunneridae</taxon>
        <taxon>Pentapetalae</taxon>
        <taxon>asterids</taxon>
        <taxon>campanulids</taxon>
        <taxon>Asterales</taxon>
        <taxon>Asteraceae</taxon>
        <taxon>Asteroideae</taxon>
        <taxon>Anthemideae</taxon>
        <taxon>Anthemidinae</taxon>
        <taxon>Tanacetum</taxon>
    </lineage>
</organism>
<name>A0A699UA97_TANCI</name>
<dbReference type="EMBL" id="BKCJ011310675">
    <property type="protein sequence ID" value="GFD18913.1"/>
    <property type="molecule type" value="Genomic_DNA"/>
</dbReference>
<dbReference type="AlphaFoldDB" id="A0A699UA97"/>
<comment type="caution">
    <text evidence="1">The sequence shown here is derived from an EMBL/GenBank/DDBJ whole genome shotgun (WGS) entry which is preliminary data.</text>
</comment>
<feature type="non-terminal residue" evidence="1">
    <location>
        <position position="58"/>
    </location>
</feature>
<gene>
    <name evidence="1" type="ORF">Tci_890882</name>
</gene>
<accession>A0A699UA97</accession>
<evidence type="ECO:0000313" key="1">
    <source>
        <dbReference type="EMBL" id="GFD18913.1"/>
    </source>
</evidence>
<proteinExistence type="predicted"/>
<evidence type="ECO:0008006" key="2">
    <source>
        <dbReference type="Google" id="ProtNLM"/>
    </source>
</evidence>
<reference evidence="1" key="1">
    <citation type="journal article" date="2019" name="Sci. Rep.">
        <title>Draft genome of Tanacetum cinerariifolium, the natural source of mosquito coil.</title>
        <authorList>
            <person name="Yamashiro T."/>
            <person name="Shiraishi A."/>
            <person name="Satake H."/>
            <person name="Nakayama K."/>
        </authorList>
    </citation>
    <scope>NUCLEOTIDE SEQUENCE</scope>
</reference>